<protein>
    <submittedName>
        <fullName evidence="1">Uncharacterized protein</fullName>
    </submittedName>
</protein>
<dbReference type="InterPro" id="IPR036691">
    <property type="entry name" value="Endo/exonu/phosph_ase_sf"/>
</dbReference>
<proteinExistence type="predicted"/>
<evidence type="ECO:0000313" key="1">
    <source>
        <dbReference type="EMBL" id="KAL3270048.1"/>
    </source>
</evidence>
<dbReference type="EMBL" id="JABFTP020000021">
    <property type="protein sequence ID" value="KAL3270048.1"/>
    <property type="molecule type" value="Genomic_DNA"/>
</dbReference>
<organism evidence="1 2">
    <name type="scientific">Cryptolaemus montrouzieri</name>
    <dbReference type="NCBI Taxonomy" id="559131"/>
    <lineage>
        <taxon>Eukaryota</taxon>
        <taxon>Metazoa</taxon>
        <taxon>Ecdysozoa</taxon>
        <taxon>Arthropoda</taxon>
        <taxon>Hexapoda</taxon>
        <taxon>Insecta</taxon>
        <taxon>Pterygota</taxon>
        <taxon>Neoptera</taxon>
        <taxon>Endopterygota</taxon>
        <taxon>Coleoptera</taxon>
        <taxon>Polyphaga</taxon>
        <taxon>Cucujiformia</taxon>
        <taxon>Coccinelloidea</taxon>
        <taxon>Coccinellidae</taxon>
        <taxon>Scymninae</taxon>
        <taxon>Scymnini</taxon>
        <taxon>Cryptolaemus</taxon>
    </lineage>
</organism>
<keyword evidence="2" id="KW-1185">Reference proteome</keyword>
<comment type="caution">
    <text evidence="1">The sequence shown here is derived from an EMBL/GenBank/DDBJ whole genome shotgun (WGS) entry which is preliminary data.</text>
</comment>
<feature type="non-terminal residue" evidence="1">
    <location>
        <position position="1"/>
    </location>
</feature>
<sequence length="82" mass="9493">AKVGHIIAWNIRSFNNKDQEVMQELNEHKIDICAIQESRIKGKGKKQYSNYVLIYSEVERQMSAKEGVALTVHNTYNNNILE</sequence>
<dbReference type="Gene3D" id="3.60.10.10">
    <property type="entry name" value="Endonuclease/exonuclease/phosphatase"/>
    <property type="match status" value="1"/>
</dbReference>
<dbReference type="AlphaFoldDB" id="A0ABD2MUA6"/>
<evidence type="ECO:0000313" key="2">
    <source>
        <dbReference type="Proteomes" id="UP001516400"/>
    </source>
</evidence>
<name>A0ABD2MUA6_9CUCU</name>
<dbReference type="Proteomes" id="UP001516400">
    <property type="component" value="Unassembled WGS sequence"/>
</dbReference>
<accession>A0ABD2MUA6</accession>
<dbReference type="SUPFAM" id="SSF56219">
    <property type="entry name" value="DNase I-like"/>
    <property type="match status" value="1"/>
</dbReference>
<reference evidence="1 2" key="1">
    <citation type="journal article" date="2021" name="BMC Biol.">
        <title>Horizontally acquired antibacterial genes associated with adaptive radiation of ladybird beetles.</title>
        <authorList>
            <person name="Li H.S."/>
            <person name="Tang X.F."/>
            <person name="Huang Y.H."/>
            <person name="Xu Z.Y."/>
            <person name="Chen M.L."/>
            <person name="Du X.Y."/>
            <person name="Qiu B.Y."/>
            <person name="Chen P.T."/>
            <person name="Zhang W."/>
            <person name="Slipinski A."/>
            <person name="Escalona H.E."/>
            <person name="Waterhouse R.M."/>
            <person name="Zwick A."/>
            <person name="Pang H."/>
        </authorList>
    </citation>
    <scope>NUCLEOTIDE SEQUENCE [LARGE SCALE GENOMIC DNA]</scope>
    <source>
        <strain evidence="1">SYSU2018</strain>
    </source>
</reference>
<gene>
    <name evidence="1" type="ORF">HHI36_009104</name>
</gene>